<dbReference type="HOGENOM" id="CLU_1806866_0_0_1"/>
<dbReference type="OrthoDB" id="4486746at2759"/>
<name>S7ZBH9_PENO1</name>
<dbReference type="AlphaFoldDB" id="S7ZBH9"/>
<reference evidence="2 3" key="1">
    <citation type="journal article" date="2013" name="PLoS ONE">
        <title>Genomic and secretomic analyses reveal unique features of the lignocellulolytic enzyme system of Penicillium decumbens.</title>
        <authorList>
            <person name="Liu G."/>
            <person name="Zhang L."/>
            <person name="Wei X."/>
            <person name="Zou G."/>
            <person name="Qin Y."/>
            <person name="Ma L."/>
            <person name="Li J."/>
            <person name="Zheng H."/>
            <person name="Wang S."/>
            <person name="Wang C."/>
            <person name="Xun L."/>
            <person name="Zhao G.-P."/>
            <person name="Zhou Z."/>
            <person name="Qu Y."/>
        </authorList>
    </citation>
    <scope>NUCLEOTIDE SEQUENCE [LARGE SCALE GENOMIC DNA]</scope>
    <source>
        <strain evidence="3">114-2 / CGMCC 5302</strain>
    </source>
</reference>
<protein>
    <submittedName>
        <fullName evidence="2">Uncharacterized protein</fullName>
    </submittedName>
</protein>
<evidence type="ECO:0000256" key="1">
    <source>
        <dbReference type="SAM" id="Phobius"/>
    </source>
</evidence>
<keyword evidence="3" id="KW-1185">Reference proteome</keyword>
<keyword evidence="1" id="KW-1133">Transmembrane helix</keyword>
<dbReference type="PhylomeDB" id="S7ZBH9"/>
<keyword evidence="1" id="KW-0472">Membrane</keyword>
<keyword evidence="1" id="KW-0812">Transmembrane</keyword>
<evidence type="ECO:0000313" key="3">
    <source>
        <dbReference type="Proteomes" id="UP000019376"/>
    </source>
</evidence>
<dbReference type="Proteomes" id="UP000019376">
    <property type="component" value="Unassembled WGS sequence"/>
</dbReference>
<proteinExistence type="predicted"/>
<gene>
    <name evidence="2" type="ORF">PDE_02879</name>
</gene>
<accession>S7ZBH9</accession>
<sequence length="143" mass="16235">MGHKFSTVHGVKSNNFYESGNAINEIWLGNLEIISRLPFGDSDIRQAGWPQGTWPKIPWHQFIIPLKRDIHPVACDGPACHPAPSMQTSLALRRRVVSFYVASLLVLLMILIRLLVKLSLRWNRVVPIHLDNRQKPVSHTCAL</sequence>
<feature type="transmembrane region" description="Helical" evidence="1">
    <location>
        <begin position="96"/>
        <end position="116"/>
    </location>
</feature>
<dbReference type="EMBL" id="KB644410">
    <property type="protein sequence ID" value="EPS27935.1"/>
    <property type="molecule type" value="Genomic_DNA"/>
</dbReference>
<evidence type="ECO:0000313" key="2">
    <source>
        <dbReference type="EMBL" id="EPS27935.1"/>
    </source>
</evidence>
<organism evidence="2 3">
    <name type="scientific">Penicillium oxalicum (strain 114-2 / CGMCC 5302)</name>
    <name type="common">Penicillium decumbens</name>
    <dbReference type="NCBI Taxonomy" id="933388"/>
    <lineage>
        <taxon>Eukaryota</taxon>
        <taxon>Fungi</taxon>
        <taxon>Dikarya</taxon>
        <taxon>Ascomycota</taxon>
        <taxon>Pezizomycotina</taxon>
        <taxon>Eurotiomycetes</taxon>
        <taxon>Eurotiomycetidae</taxon>
        <taxon>Eurotiales</taxon>
        <taxon>Aspergillaceae</taxon>
        <taxon>Penicillium</taxon>
    </lineage>
</organism>